<dbReference type="InterPro" id="IPR004254">
    <property type="entry name" value="AdipoR/HlyIII-related"/>
</dbReference>
<evidence type="ECO:0000256" key="6">
    <source>
        <dbReference type="SAM" id="Phobius"/>
    </source>
</evidence>
<keyword evidence="3 6" id="KW-1133">Transmembrane helix</keyword>
<feature type="transmembrane region" description="Helical" evidence="6">
    <location>
        <begin position="198"/>
        <end position="222"/>
    </location>
</feature>
<evidence type="ECO:0000313" key="8">
    <source>
        <dbReference type="Proteomes" id="UP001205843"/>
    </source>
</evidence>
<sequence>MGLALRAYSDLEQAVDRYLHWAGLAVAVAAGTLLVVVASVSGKPVVWLSVALYVAGLLAMLTCSAMANHFLHDRSPRSRWLERLDHSAIFFMIAATYSPFAIGAMGGAWGWRLFLFVWSVALLGIGVKLLTRGGLSYRWSISLYLVLGWSILPVLQPLLSAVSTAALALLLAGGLLYSTGVLFFVWSRLPFHHVVWHGFVLAAAGLHYAAVLVGVVLPAAALPSS</sequence>
<dbReference type="PANTHER" id="PTHR20855:SF3">
    <property type="entry name" value="LD03007P"/>
    <property type="match status" value="1"/>
</dbReference>
<feature type="transmembrane region" description="Helical" evidence="6">
    <location>
        <begin position="142"/>
        <end position="159"/>
    </location>
</feature>
<protein>
    <submittedName>
        <fullName evidence="7">Hemolysin III</fullName>
    </submittedName>
</protein>
<proteinExistence type="predicted"/>
<evidence type="ECO:0000313" key="7">
    <source>
        <dbReference type="EMBL" id="MCP1676975.1"/>
    </source>
</evidence>
<evidence type="ECO:0000256" key="2">
    <source>
        <dbReference type="ARBA" id="ARBA00022692"/>
    </source>
</evidence>
<accession>A0AAE3G6W6</accession>
<name>A0AAE3G6W6_9GAMM</name>
<keyword evidence="2 6" id="KW-0812">Transmembrane</keyword>
<feature type="transmembrane region" description="Helical" evidence="6">
    <location>
        <begin position="165"/>
        <end position="186"/>
    </location>
</feature>
<dbReference type="GO" id="GO:0046872">
    <property type="term" value="F:metal ion binding"/>
    <property type="evidence" value="ECO:0007669"/>
    <property type="project" value="UniProtKB-KW"/>
</dbReference>
<evidence type="ECO:0000256" key="1">
    <source>
        <dbReference type="ARBA" id="ARBA00004141"/>
    </source>
</evidence>
<gene>
    <name evidence="7" type="ORF">J2T57_004149</name>
</gene>
<keyword evidence="5" id="KW-0862">Zinc</keyword>
<reference evidence="7" key="1">
    <citation type="submission" date="2022-03" db="EMBL/GenBank/DDBJ databases">
        <title>Genomic Encyclopedia of Type Strains, Phase III (KMG-III): the genomes of soil and plant-associated and newly described type strains.</title>
        <authorList>
            <person name="Whitman W."/>
        </authorList>
    </citation>
    <scope>NUCLEOTIDE SEQUENCE</scope>
    <source>
        <strain evidence="7">ANL 6-2</strain>
    </source>
</reference>
<dbReference type="EMBL" id="JALJXV010000012">
    <property type="protein sequence ID" value="MCP1676975.1"/>
    <property type="molecule type" value="Genomic_DNA"/>
</dbReference>
<dbReference type="Proteomes" id="UP001205843">
    <property type="component" value="Unassembled WGS sequence"/>
</dbReference>
<dbReference type="RefSeq" id="WP_253484628.1">
    <property type="nucleotide sequence ID" value="NZ_JALJXV010000012.1"/>
</dbReference>
<feature type="binding site" evidence="5">
    <location>
        <position position="197"/>
    </location>
    <ligand>
        <name>Zn(2+)</name>
        <dbReference type="ChEBI" id="CHEBI:29105"/>
    </ligand>
</feature>
<evidence type="ECO:0000256" key="4">
    <source>
        <dbReference type="ARBA" id="ARBA00023136"/>
    </source>
</evidence>
<keyword evidence="5" id="KW-0479">Metal-binding</keyword>
<feature type="binding site" evidence="5">
    <location>
        <position position="193"/>
    </location>
    <ligand>
        <name>Zn(2+)</name>
        <dbReference type="ChEBI" id="CHEBI:29105"/>
    </ligand>
</feature>
<keyword evidence="4 6" id="KW-0472">Membrane</keyword>
<comment type="caution">
    <text evidence="7">The sequence shown here is derived from an EMBL/GenBank/DDBJ whole genome shotgun (WGS) entry which is preliminary data.</text>
</comment>
<feature type="transmembrane region" description="Helical" evidence="6">
    <location>
        <begin position="21"/>
        <end position="40"/>
    </location>
</feature>
<dbReference type="Pfam" id="PF03006">
    <property type="entry name" value="HlyIII"/>
    <property type="match status" value="1"/>
</dbReference>
<keyword evidence="8" id="KW-1185">Reference proteome</keyword>
<evidence type="ECO:0000256" key="5">
    <source>
        <dbReference type="PIRSR" id="PIRSR604254-1"/>
    </source>
</evidence>
<feature type="transmembrane region" description="Helical" evidence="6">
    <location>
        <begin position="111"/>
        <end position="130"/>
    </location>
</feature>
<evidence type="ECO:0000256" key="3">
    <source>
        <dbReference type="ARBA" id="ARBA00022989"/>
    </source>
</evidence>
<comment type="subcellular location">
    <subcellularLocation>
        <location evidence="1">Membrane</location>
        <topology evidence="1">Multi-pass membrane protein</topology>
    </subcellularLocation>
</comment>
<organism evidence="7 8">
    <name type="scientific">Natronocella acetinitrilica</name>
    <dbReference type="NCBI Taxonomy" id="414046"/>
    <lineage>
        <taxon>Bacteria</taxon>
        <taxon>Pseudomonadati</taxon>
        <taxon>Pseudomonadota</taxon>
        <taxon>Gammaproteobacteria</taxon>
        <taxon>Chromatiales</taxon>
        <taxon>Ectothiorhodospiraceae</taxon>
        <taxon>Natronocella</taxon>
    </lineage>
</organism>
<dbReference type="AlphaFoldDB" id="A0AAE3G6W6"/>
<feature type="transmembrane region" description="Helical" evidence="6">
    <location>
        <begin position="46"/>
        <end position="67"/>
    </location>
</feature>
<dbReference type="GO" id="GO:0016020">
    <property type="term" value="C:membrane"/>
    <property type="evidence" value="ECO:0007669"/>
    <property type="project" value="UniProtKB-SubCell"/>
</dbReference>
<dbReference type="PANTHER" id="PTHR20855">
    <property type="entry name" value="ADIPOR/PROGESTIN RECEPTOR-RELATED"/>
    <property type="match status" value="1"/>
</dbReference>
<feature type="transmembrane region" description="Helical" evidence="6">
    <location>
        <begin position="88"/>
        <end position="105"/>
    </location>
</feature>